<reference evidence="3" key="1">
    <citation type="submission" date="2013-03" db="EMBL/GenBank/DDBJ databases">
        <title>Genome Sequence of the Profundibacterium mesophilum strain KAUST100406-0324T from Red Sea, a novel genus in the family Rhodobacteraceae.</title>
        <authorList>
            <person name="Essack M."/>
            <person name="Alam I."/>
            <person name="Lafi F."/>
            <person name="Alawi W."/>
            <person name="Kamanu F."/>
            <person name="Al-Suwailem A."/>
            <person name="Lee O.O."/>
            <person name="Xu Y."/>
            <person name="Bajic V."/>
            <person name="Qian P.-Y."/>
            <person name="Archer J."/>
        </authorList>
    </citation>
    <scope>NUCLEOTIDE SEQUENCE</scope>
    <source>
        <strain evidence="3">KAUST100406-0324</strain>
    </source>
</reference>
<name>A0A921NXJ5_9RHOB</name>
<dbReference type="Pfam" id="PF09992">
    <property type="entry name" value="NAGPA"/>
    <property type="match status" value="1"/>
</dbReference>
<evidence type="ECO:0000313" key="3">
    <source>
        <dbReference type="EMBL" id="KAF0676569.1"/>
    </source>
</evidence>
<comment type="caution">
    <text evidence="3">The sequence shown here is derived from an EMBL/GenBank/DDBJ whole genome shotgun (WGS) entry which is preliminary data.</text>
</comment>
<dbReference type="InterPro" id="IPR018711">
    <property type="entry name" value="NAGPA"/>
</dbReference>
<dbReference type="Proteomes" id="UP000698242">
    <property type="component" value="Unassembled WGS sequence"/>
</dbReference>
<keyword evidence="4" id="KW-1185">Reference proteome</keyword>
<keyword evidence="1" id="KW-0732">Signal</keyword>
<organism evidence="3 4">
    <name type="scientific">Profundibacterium mesophilum KAUST100406-0324</name>
    <dbReference type="NCBI Taxonomy" id="1037889"/>
    <lineage>
        <taxon>Bacteria</taxon>
        <taxon>Pseudomonadati</taxon>
        <taxon>Pseudomonadota</taxon>
        <taxon>Alphaproteobacteria</taxon>
        <taxon>Rhodobacterales</taxon>
        <taxon>Roseobacteraceae</taxon>
        <taxon>Profundibacterium</taxon>
    </lineage>
</organism>
<dbReference type="RefSeq" id="WP_159964692.1">
    <property type="nucleotide sequence ID" value="NZ_APKE01000014.1"/>
</dbReference>
<proteinExistence type="predicted"/>
<evidence type="ECO:0000259" key="2">
    <source>
        <dbReference type="Pfam" id="PF09992"/>
    </source>
</evidence>
<feature type="chain" id="PRO_5037425443" evidence="1">
    <location>
        <begin position="19"/>
        <end position="250"/>
    </location>
</feature>
<dbReference type="AlphaFoldDB" id="A0A921NXJ5"/>
<dbReference type="OrthoDB" id="5515706at2"/>
<feature type="domain" description="Phosphodiester glycosidase" evidence="2">
    <location>
        <begin position="80"/>
        <end position="224"/>
    </location>
</feature>
<accession>A0A921NXJ5</accession>
<evidence type="ECO:0000313" key="4">
    <source>
        <dbReference type="Proteomes" id="UP000698242"/>
    </source>
</evidence>
<dbReference type="EMBL" id="APKE01000014">
    <property type="protein sequence ID" value="KAF0676569.1"/>
    <property type="molecule type" value="Genomic_DNA"/>
</dbReference>
<gene>
    <name evidence="3" type="ORF">PMES_01301</name>
</gene>
<evidence type="ECO:0000256" key="1">
    <source>
        <dbReference type="SAM" id="SignalP"/>
    </source>
</evidence>
<feature type="signal peptide" evidence="1">
    <location>
        <begin position="1"/>
        <end position="18"/>
    </location>
</feature>
<sequence>MLRRAALLLLALGAPALAEDAGEGGQCRKMRFEGTQFTACAVDMERETLRLWLDGPDGRPFGSFSALDAHLERGGERLGIAMNGGMYHPDRTPVGHYVEDGQEAMRVVTSEGPGNFGLLPNGVLCLQPRRAAILESRAFAAQEPDCLHATQSGPMLVLDGALHPRFIEDSDSLNLRNGVGVRDGGRTVWLAMSDGPVNFHGFARFFRDVLGTPDALYLDGSVSKLYAPQMGRRDIGLPMGPILGTAVPAG</sequence>
<protein>
    <submittedName>
        <fullName evidence="3">Periplasmic protein</fullName>
    </submittedName>
</protein>